<organism evidence="1 2">
    <name type="scientific">Haloquadratum walsbyi (strain DSM 16790 / HBSQ001)</name>
    <dbReference type="NCBI Taxonomy" id="362976"/>
    <lineage>
        <taxon>Archaea</taxon>
        <taxon>Methanobacteriati</taxon>
        <taxon>Methanobacteriota</taxon>
        <taxon>Stenosarchaea group</taxon>
        <taxon>Halobacteria</taxon>
        <taxon>Halobacteriales</taxon>
        <taxon>Haloferacaceae</taxon>
        <taxon>Haloquadratum</taxon>
    </lineage>
</organism>
<evidence type="ECO:0000313" key="1">
    <source>
        <dbReference type="EMBL" id="CAJ53613.1"/>
    </source>
</evidence>
<sequence length="315" mass="36654">MPPSNLILLGSFLKNMRDIKNLRGHYNDERVFIIGNGPSLNKTPLEKLKSEYTIGLNSIGWIYSETDWRPTIYCNGKRYPRAHWPNGDYSIISKNIKLADFCFFDPNWRGILGEQKNVFYLDKWKLQTGPFHKYNIKKIKSISNRQLYNFWSDDISDLIYHYHTMYEAVQIAVYLGFDAIYFIGCDLGLEYLSPHLIFESGLDPFHFDGSKYDYLKTAIRERSLGRSLINGIALNLIRRISNNKMINYFNTDTSDHFIPDYLTVDIADGPQTERELIKSHIVSKRVCENKGINIYNATIGGELEVYDRVDLNELI</sequence>
<dbReference type="AlphaFoldDB" id="Q18EL0"/>
<reference evidence="1 2" key="1">
    <citation type="journal article" date="2006" name="BMC Genomics">
        <title>The genome of the square archaeon Haloquadratum walsbyi: life at the limits of water activity.</title>
        <authorList>
            <person name="Bolhuis H.H."/>
            <person name="Palm P.P."/>
            <person name="Wende A.W."/>
            <person name="Falb M.M."/>
            <person name="Rampp M.M."/>
            <person name="Rodriguez-Valera F.F."/>
            <person name="Pfeiffer F.F."/>
            <person name="Oesterhelt D.D."/>
        </authorList>
    </citation>
    <scope>NUCLEOTIDE SEQUENCE [LARGE SCALE GENOMIC DNA]</scope>
    <source>
        <strain evidence="2">DSM 16790 / HBSQ001</strain>
    </source>
</reference>
<accession>Q18EL0</accession>
<dbReference type="KEGG" id="hwa:HQ_3522A"/>
<dbReference type="Proteomes" id="UP000001975">
    <property type="component" value="Chromosome"/>
</dbReference>
<evidence type="ECO:0008006" key="3">
    <source>
        <dbReference type="Google" id="ProtNLM"/>
    </source>
</evidence>
<evidence type="ECO:0000313" key="2">
    <source>
        <dbReference type="Proteomes" id="UP000001975"/>
    </source>
</evidence>
<dbReference type="Gene3D" id="3.90.1480.10">
    <property type="entry name" value="Alpha-2,3-sialyltransferase"/>
    <property type="match status" value="1"/>
</dbReference>
<dbReference type="HOGENOM" id="CLU_073855_0_0_2"/>
<keyword evidence="2" id="KW-1185">Reference proteome</keyword>
<dbReference type="EMBL" id="AM180088">
    <property type="protein sequence ID" value="CAJ53613.1"/>
    <property type="molecule type" value="Genomic_DNA"/>
</dbReference>
<name>Q18EL0_HALWD</name>
<protein>
    <recommendedName>
        <fullName evidence="3">DUF115 family protein</fullName>
    </recommendedName>
</protein>
<gene>
    <name evidence="1" type="ordered locus">HQ_3522A</name>
</gene>
<proteinExistence type="predicted"/>